<name>A0ABN2BFD0_9MICO</name>
<keyword evidence="2" id="KW-0732">Signal</keyword>
<dbReference type="PROSITE" id="PS51257">
    <property type="entry name" value="PROKAR_LIPOPROTEIN"/>
    <property type="match status" value="1"/>
</dbReference>
<accession>A0ABN2BFD0</accession>
<evidence type="ECO:0008006" key="5">
    <source>
        <dbReference type="Google" id="ProtNLM"/>
    </source>
</evidence>
<proteinExistence type="predicted"/>
<organism evidence="3 4">
    <name type="scientific">Dermacoccus barathri</name>
    <dbReference type="NCBI Taxonomy" id="322601"/>
    <lineage>
        <taxon>Bacteria</taxon>
        <taxon>Bacillati</taxon>
        <taxon>Actinomycetota</taxon>
        <taxon>Actinomycetes</taxon>
        <taxon>Micrococcales</taxon>
        <taxon>Dermacoccaceae</taxon>
        <taxon>Dermacoccus</taxon>
    </lineage>
</organism>
<feature type="region of interest" description="Disordered" evidence="1">
    <location>
        <begin position="34"/>
        <end position="58"/>
    </location>
</feature>
<evidence type="ECO:0000313" key="4">
    <source>
        <dbReference type="Proteomes" id="UP001501288"/>
    </source>
</evidence>
<feature type="signal peptide" evidence="2">
    <location>
        <begin position="1"/>
        <end position="20"/>
    </location>
</feature>
<gene>
    <name evidence="3" type="ORF">GCM10009762_11550</name>
</gene>
<dbReference type="RefSeq" id="WP_346029982.1">
    <property type="nucleotide sequence ID" value="NZ_BAAANV010000032.1"/>
</dbReference>
<comment type="caution">
    <text evidence="3">The sequence shown here is derived from an EMBL/GenBank/DDBJ whole genome shotgun (WGS) entry which is preliminary data.</text>
</comment>
<feature type="region of interest" description="Disordered" evidence="1">
    <location>
        <begin position="280"/>
        <end position="309"/>
    </location>
</feature>
<protein>
    <recommendedName>
        <fullName evidence="5">Ig-like domain-containing protein</fullName>
    </recommendedName>
</protein>
<dbReference type="Proteomes" id="UP001501288">
    <property type="component" value="Unassembled WGS sequence"/>
</dbReference>
<reference evidence="3 4" key="1">
    <citation type="journal article" date="2019" name="Int. J. Syst. Evol. Microbiol.">
        <title>The Global Catalogue of Microorganisms (GCM) 10K type strain sequencing project: providing services to taxonomists for standard genome sequencing and annotation.</title>
        <authorList>
            <consortium name="The Broad Institute Genomics Platform"/>
            <consortium name="The Broad Institute Genome Sequencing Center for Infectious Disease"/>
            <person name="Wu L."/>
            <person name="Ma J."/>
        </authorList>
    </citation>
    <scope>NUCLEOTIDE SEQUENCE [LARGE SCALE GENOMIC DNA]</scope>
    <source>
        <strain evidence="3 4">JCM 14588</strain>
    </source>
</reference>
<evidence type="ECO:0000256" key="1">
    <source>
        <dbReference type="SAM" id="MobiDB-lite"/>
    </source>
</evidence>
<feature type="region of interest" description="Disordered" evidence="1">
    <location>
        <begin position="222"/>
        <end position="246"/>
    </location>
</feature>
<dbReference type="EMBL" id="BAAANV010000032">
    <property type="protein sequence ID" value="GAA1539592.1"/>
    <property type="molecule type" value="Genomic_DNA"/>
</dbReference>
<evidence type="ECO:0000313" key="3">
    <source>
        <dbReference type="EMBL" id="GAA1539592.1"/>
    </source>
</evidence>
<evidence type="ECO:0000256" key="2">
    <source>
        <dbReference type="SAM" id="SignalP"/>
    </source>
</evidence>
<sequence length="329" mass="34702">MRRSLTAFACVGLVTGCSDAQVFSASSTSRMLKPNATEDVSVDGMDPTGEEPSVEDTDHSIEWTDIPGEIWVREADYSGGQYSLTVLSMPGTEFAIADTWSDDGNTLVIYPCAVQRRVRLSAKVPGAIAGVNTRYSVTCHTDAALRAPSLAGSWTRSETSGGGSEAVFALGGPSAQGRPPTTETAQTITDVTMPPTVVSTSRTAKTLVVRAWAPAGATLSVDPAQPEASAPQGTCTSKRLGPSRKRAGAQENLYEIECSAGYTRLDLTLTAMRTRAKVGEPPSYEAAQVSLPPAKEGKSTASSTASTRWAGRRGWKGAVADRTFRTCLR</sequence>
<keyword evidence="4" id="KW-1185">Reference proteome</keyword>
<feature type="chain" id="PRO_5045390920" description="Ig-like domain-containing protein" evidence="2">
    <location>
        <begin position="21"/>
        <end position="329"/>
    </location>
</feature>